<dbReference type="GO" id="GO:0046872">
    <property type="term" value="F:metal ion binding"/>
    <property type="evidence" value="ECO:0007669"/>
    <property type="project" value="UniProtKB-KW"/>
</dbReference>
<dbReference type="AlphaFoldDB" id="A0AAU7E753"/>
<organism evidence="2">
    <name type="scientific">Campylobacter sp. CCS1377</name>
    <dbReference type="NCBI Taxonomy" id="3158229"/>
    <lineage>
        <taxon>Bacteria</taxon>
        <taxon>Pseudomonadati</taxon>
        <taxon>Campylobacterota</taxon>
        <taxon>Epsilonproteobacteria</taxon>
        <taxon>Campylobacterales</taxon>
        <taxon>Campylobacteraceae</taxon>
        <taxon>Campylobacter</taxon>
    </lineage>
</organism>
<dbReference type="EMBL" id="CP155620">
    <property type="protein sequence ID" value="XBJ28969.1"/>
    <property type="molecule type" value="Genomic_DNA"/>
</dbReference>
<name>A0AAU7E753_9BACT</name>
<accession>A0AAU7E753</accession>
<dbReference type="RefSeq" id="WP_134237896.1">
    <property type="nucleotide sequence ID" value="NZ_CP155620.1"/>
</dbReference>
<dbReference type="Gene3D" id="1.10.10.10">
    <property type="entry name" value="Winged helix-like DNA-binding domain superfamily/Winged helix DNA-binding domain"/>
    <property type="match status" value="1"/>
</dbReference>
<protein>
    <submittedName>
        <fullName evidence="2">Transcriptional repressor</fullName>
    </submittedName>
</protein>
<dbReference type="InterPro" id="IPR036390">
    <property type="entry name" value="WH_DNA-bd_sf"/>
</dbReference>
<feature type="binding site" evidence="1">
    <location>
        <position position="82"/>
    </location>
    <ligand>
        <name>Zn(2+)</name>
        <dbReference type="ChEBI" id="CHEBI:29105"/>
    </ligand>
</feature>
<evidence type="ECO:0000256" key="1">
    <source>
        <dbReference type="PIRSR" id="PIRSR602481-1"/>
    </source>
</evidence>
<evidence type="ECO:0000313" key="2">
    <source>
        <dbReference type="EMBL" id="XBJ28969.1"/>
    </source>
</evidence>
<feature type="binding site" evidence="1">
    <location>
        <position position="85"/>
    </location>
    <ligand>
        <name>Zn(2+)</name>
        <dbReference type="ChEBI" id="CHEBI:29105"/>
    </ligand>
</feature>
<dbReference type="InterPro" id="IPR036388">
    <property type="entry name" value="WH-like_DNA-bd_sf"/>
</dbReference>
<dbReference type="InterPro" id="IPR002481">
    <property type="entry name" value="FUR"/>
</dbReference>
<dbReference type="Pfam" id="PF01475">
    <property type="entry name" value="FUR"/>
    <property type="match status" value="1"/>
</dbReference>
<comment type="cofactor">
    <cofactor evidence="1">
        <name>Zn(2+)</name>
        <dbReference type="ChEBI" id="CHEBI:29105"/>
    </cofactor>
    <text evidence="1">Binds 1 zinc ion per subunit.</text>
</comment>
<reference evidence="2" key="1">
    <citation type="submission" date="2024-05" db="EMBL/GenBank/DDBJ databases">
        <title>Campylobacter coli isolated from environmental waters in Slovenia.</title>
        <authorList>
            <person name="Zautner A.E."/>
            <person name="Bunk B."/>
            <person name="Riedel T."/>
            <person name="Sproeer C."/>
        </authorList>
    </citation>
    <scope>NUCLEOTIDE SEQUENCE</scope>
    <source>
        <strain evidence="2">CCS1377</strain>
    </source>
</reference>
<gene>
    <name evidence="2" type="ORF">AAH949_07745</name>
</gene>
<dbReference type="SUPFAM" id="SSF46785">
    <property type="entry name" value="Winged helix' DNA-binding domain"/>
    <property type="match status" value="1"/>
</dbReference>
<keyword evidence="1" id="KW-0479">Metal-binding</keyword>
<sequence>MDVRALLKQQDITVTELRLQMLEILSCANEPLSFDHFKLDANKTTFYRNMELFEKSGIVIKTELNRKSFYELAKCAKAHFICDVCHKMSDVKMPKIKGKIKSVLIKGICENCED</sequence>
<keyword evidence="1" id="KW-0862">Zinc</keyword>
<dbReference type="GO" id="GO:0003700">
    <property type="term" value="F:DNA-binding transcription factor activity"/>
    <property type="evidence" value="ECO:0007669"/>
    <property type="project" value="InterPro"/>
</dbReference>
<proteinExistence type="predicted"/>